<dbReference type="PROSITE" id="PS51318">
    <property type="entry name" value="TAT"/>
    <property type="match status" value="1"/>
</dbReference>
<feature type="region of interest" description="Disordered" evidence="1">
    <location>
        <begin position="1"/>
        <end position="26"/>
    </location>
</feature>
<reference evidence="3 4" key="1">
    <citation type="submission" date="2020-06" db="EMBL/GenBank/DDBJ databases">
        <title>NJ-3-1, isolated from saline soil.</title>
        <authorList>
            <person name="Cui H.L."/>
            <person name="Shi X."/>
        </authorList>
    </citation>
    <scope>NUCLEOTIDE SEQUENCE [LARGE SCALE GENOMIC DNA]</scope>
    <source>
        <strain evidence="3 4">NJ-3-1</strain>
    </source>
</reference>
<dbReference type="InterPro" id="IPR014710">
    <property type="entry name" value="RmlC-like_jellyroll"/>
</dbReference>
<protein>
    <submittedName>
        <fullName evidence="3">Cupin domain-containing protein</fullName>
    </submittedName>
</protein>
<evidence type="ECO:0000259" key="2">
    <source>
        <dbReference type="Pfam" id="PF07883"/>
    </source>
</evidence>
<dbReference type="Pfam" id="PF07883">
    <property type="entry name" value="Cupin_2"/>
    <property type="match status" value="1"/>
</dbReference>
<name>A0A7D5Q7Z8_9EURY</name>
<keyword evidence="4" id="KW-1185">Reference proteome</keyword>
<evidence type="ECO:0000313" key="4">
    <source>
        <dbReference type="Proteomes" id="UP000509626"/>
    </source>
</evidence>
<feature type="compositionally biased region" description="Basic and acidic residues" evidence="1">
    <location>
        <begin position="1"/>
        <end position="18"/>
    </location>
</feature>
<proteinExistence type="predicted"/>
<dbReference type="SUPFAM" id="SSF51182">
    <property type="entry name" value="RmlC-like cupins"/>
    <property type="match status" value="1"/>
</dbReference>
<dbReference type="GeneID" id="56036051"/>
<dbReference type="OrthoDB" id="82049at2157"/>
<dbReference type="Proteomes" id="UP000509626">
    <property type="component" value="Chromosome"/>
</dbReference>
<organism evidence="3 4">
    <name type="scientific">Halorarum salinum</name>
    <dbReference type="NCBI Taxonomy" id="2743089"/>
    <lineage>
        <taxon>Archaea</taxon>
        <taxon>Methanobacteriati</taxon>
        <taxon>Methanobacteriota</taxon>
        <taxon>Stenosarchaea group</taxon>
        <taxon>Halobacteria</taxon>
        <taxon>Halobacteriales</taxon>
        <taxon>Haloferacaceae</taxon>
        <taxon>Halorarum</taxon>
    </lineage>
</organism>
<dbReference type="RefSeq" id="WP_179267042.1">
    <property type="nucleotide sequence ID" value="NZ_CP058579.1"/>
</dbReference>
<dbReference type="InterPro" id="IPR013096">
    <property type="entry name" value="Cupin_2"/>
</dbReference>
<dbReference type="AlphaFoldDB" id="A0A7D5Q7Z8"/>
<dbReference type="EMBL" id="CP058579">
    <property type="protein sequence ID" value="QLG60456.1"/>
    <property type="molecule type" value="Genomic_DNA"/>
</dbReference>
<sequence length="197" mass="20082">MTTPTKDREEESADRTSDDWPGVGRRPLLTALSAGAALSVGSGVATAGGDEADDDRVDQAEGFEAEVVAPHATFPDDVAAAFGVGYEDGAEDSAILHDASTVIVVRARLEPGGTSGWHIERGPAIVSVVEGEADVTFAGEDGCVTRTYAAGEAFVATGNHADLVENASDAEPAMAYIIVLGVPDGEPPSASVDPPDC</sequence>
<dbReference type="KEGG" id="halu:HUG12_01290"/>
<evidence type="ECO:0000256" key="1">
    <source>
        <dbReference type="SAM" id="MobiDB-lite"/>
    </source>
</evidence>
<dbReference type="InterPro" id="IPR006311">
    <property type="entry name" value="TAT_signal"/>
</dbReference>
<feature type="domain" description="Cupin type-2" evidence="2">
    <location>
        <begin position="107"/>
        <end position="178"/>
    </location>
</feature>
<dbReference type="Gene3D" id="2.60.120.10">
    <property type="entry name" value="Jelly Rolls"/>
    <property type="match status" value="1"/>
</dbReference>
<dbReference type="InterPro" id="IPR011051">
    <property type="entry name" value="RmlC_Cupin_sf"/>
</dbReference>
<gene>
    <name evidence="3" type="ORF">HUG12_01290</name>
</gene>
<evidence type="ECO:0000313" key="3">
    <source>
        <dbReference type="EMBL" id="QLG60456.1"/>
    </source>
</evidence>
<accession>A0A7D5Q7Z8</accession>